<dbReference type="AlphaFoldDB" id="A0A382UTH1"/>
<gene>
    <name evidence="2" type="ORF">METZ01_LOCUS390376</name>
</gene>
<sequence length="29" mass="3252">MNLIDYLVLAVYFSGMAGIGFWAMRQVKG</sequence>
<dbReference type="EMBL" id="UINC01146662">
    <property type="protein sequence ID" value="SVD37522.1"/>
    <property type="molecule type" value="Genomic_DNA"/>
</dbReference>
<keyword evidence="1" id="KW-0812">Transmembrane</keyword>
<organism evidence="2">
    <name type="scientific">marine metagenome</name>
    <dbReference type="NCBI Taxonomy" id="408172"/>
    <lineage>
        <taxon>unclassified sequences</taxon>
        <taxon>metagenomes</taxon>
        <taxon>ecological metagenomes</taxon>
    </lineage>
</organism>
<accession>A0A382UTH1</accession>
<protein>
    <submittedName>
        <fullName evidence="2">Uncharacterized protein</fullName>
    </submittedName>
</protein>
<feature type="non-terminal residue" evidence="2">
    <location>
        <position position="29"/>
    </location>
</feature>
<name>A0A382UTH1_9ZZZZ</name>
<evidence type="ECO:0000256" key="1">
    <source>
        <dbReference type="SAM" id="Phobius"/>
    </source>
</evidence>
<evidence type="ECO:0000313" key="2">
    <source>
        <dbReference type="EMBL" id="SVD37522.1"/>
    </source>
</evidence>
<proteinExistence type="predicted"/>
<keyword evidence="1" id="KW-1133">Transmembrane helix</keyword>
<keyword evidence="1" id="KW-0472">Membrane</keyword>
<feature type="transmembrane region" description="Helical" evidence="1">
    <location>
        <begin position="6"/>
        <end position="24"/>
    </location>
</feature>
<reference evidence="2" key="1">
    <citation type="submission" date="2018-05" db="EMBL/GenBank/DDBJ databases">
        <authorList>
            <person name="Lanie J.A."/>
            <person name="Ng W.-L."/>
            <person name="Kazmierczak K.M."/>
            <person name="Andrzejewski T.M."/>
            <person name="Davidsen T.M."/>
            <person name="Wayne K.J."/>
            <person name="Tettelin H."/>
            <person name="Glass J.I."/>
            <person name="Rusch D."/>
            <person name="Podicherti R."/>
            <person name="Tsui H.-C.T."/>
            <person name="Winkler M.E."/>
        </authorList>
    </citation>
    <scope>NUCLEOTIDE SEQUENCE</scope>
</reference>